<evidence type="ECO:0000256" key="6">
    <source>
        <dbReference type="SAM" id="MobiDB-lite"/>
    </source>
</evidence>
<evidence type="ECO:0000256" key="1">
    <source>
        <dbReference type="ARBA" id="ARBA00011975"/>
    </source>
</evidence>
<dbReference type="InterPro" id="IPR001525">
    <property type="entry name" value="C5_MeTfrase"/>
</dbReference>
<comment type="caution">
    <text evidence="7">The sequence shown here is derived from an EMBL/GenBank/DDBJ whole genome shotgun (WGS) entry which is preliminary data.</text>
</comment>
<dbReference type="Gene3D" id="3.90.120.10">
    <property type="entry name" value="DNA Methylase, subunit A, domain 2"/>
    <property type="match status" value="1"/>
</dbReference>
<keyword evidence="5" id="KW-0680">Restriction system</keyword>
<dbReference type="GO" id="GO:0032259">
    <property type="term" value="P:methylation"/>
    <property type="evidence" value="ECO:0007669"/>
    <property type="project" value="UniProtKB-KW"/>
</dbReference>
<feature type="compositionally biased region" description="Polar residues" evidence="6">
    <location>
        <begin position="28"/>
        <end position="37"/>
    </location>
</feature>
<dbReference type="PANTHER" id="PTHR10629">
    <property type="entry name" value="CYTOSINE-SPECIFIC METHYLTRANSFERASE"/>
    <property type="match status" value="1"/>
</dbReference>
<dbReference type="InterPro" id="IPR029063">
    <property type="entry name" value="SAM-dependent_MTases_sf"/>
</dbReference>
<evidence type="ECO:0000313" key="7">
    <source>
        <dbReference type="EMBL" id="MFK9090929.1"/>
    </source>
</evidence>
<dbReference type="InterPro" id="IPR050390">
    <property type="entry name" value="C5-Methyltransferase"/>
</dbReference>
<evidence type="ECO:0000256" key="4">
    <source>
        <dbReference type="ARBA" id="ARBA00022691"/>
    </source>
</evidence>
<dbReference type="Proteomes" id="UP001623041">
    <property type="component" value="Unassembled WGS sequence"/>
</dbReference>
<dbReference type="RefSeq" id="WP_406579614.1">
    <property type="nucleotide sequence ID" value="NZ_JBJHQH010000003.1"/>
</dbReference>
<accession>A0ABW8REP8</accession>
<dbReference type="EMBL" id="JBJHQH010000003">
    <property type="protein sequence ID" value="MFK9090929.1"/>
    <property type="molecule type" value="Genomic_DNA"/>
</dbReference>
<keyword evidence="4" id="KW-0949">S-adenosyl-L-methionine</keyword>
<dbReference type="GO" id="GO:0008168">
    <property type="term" value="F:methyltransferase activity"/>
    <property type="evidence" value="ECO:0007669"/>
    <property type="project" value="UniProtKB-KW"/>
</dbReference>
<feature type="region of interest" description="Disordered" evidence="6">
    <location>
        <begin position="1"/>
        <end position="40"/>
    </location>
</feature>
<gene>
    <name evidence="7" type="ORF">ACJEBI_05475</name>
</gene>
<dbReference type="Pfam" id="PF00145">
    <property type="entry name" value="DNA_methylase"/>
    <property type="match status" value="1"/>
</dbReference>
<sequence>MGEKNYNPEGGMTGAYRRLQRGKKCPPLTTNPMQRNTICGHPFENRPLSVAEYKRGRGIPVEYQLVGSVLDKYKQIGNAAPRELAATISSTKISRTKTKVTMLDCSELDS</sequence>
<keyword evidence="8" id="KW-1185">Reference proteome</keyword>
<keyword evidence="3" id="KW-0808">Transferase</keyword>
<organism evidence="7 8">
    <name type="scientific">Bacillus salipaludis</name>
    <dbReference type="NCBI Taxonomy" id="2547811"/>
    <lineage>
        <taxon>Bacteria</taxon>
        <taxon>Bacillati</taxon>
        <taxon>Bacillota</taxon>
        <taxon>Bacilli</taxon>
        <taxon>Bacillales</taxon>
        <taxon>Bacillaceae</taxon>
        <taxon>Bacillus</taxon>
    </lineage>
</organism>
<dbReference type="EC" id="2.1.1.37" evidence="1"/>
<evidence type="ECO:0000256" key="2">
    <source>
        <dbReference type="ARBA" id="ARBA00022603"/>
    </source>
</evidence>
<evidence type="ECO:0000256" key="5">
    <source>
        <dbReference type="ARBA" id="ARBA00022747"/>
    </source>
</evidence>
<keyword evidence="2 7" id="KW-0489">Methyltransferase</keyword>
<dbReference type="SUPFAM" id="SSF53335">
    <property type="entry name" value="S-adenosyl-L-methionine-dependent methyltransferases"/>
    <property type="match status" value="1"/>
</dbReference>
<evidence type="ECO:0000313" key="8">
    <source>
        <dbReference type="Proteomes" id="UP001623041"/>
    </source>
</evidence>
<proteinExistence type="predicted"/>
<name>A0ABW8REP8_9BACI</name>
<protein>
    <recommendedName>
        <fullName evidence="1">DNA (cytosine-5-)-methyltransferase</fullName>
        <ecNumber evidence="1">2.1.1.37</ecNumber>
    </recommendedName>
</protein>
<dbReference type="PANTHER" id="PTHR10629:SF52">
    <property type="entry name" value="DNA (CYTOSINE-5)-METHYLTRANSFERASE 1"/>
    <property type="match status" value="1"/>
</dbReference>
<evidence type="ECO:0000256" key="3">
    <source>
        <dbReference type="ARBA" id="ARBA00022679"/>
    </source>
</evidence>
<reference evidence="7 8" key="1">
    <citation type="submission" date="2024-11" db="EMBL/GenBank/DDBJ databases">
        <authorList>
            <person name="Lucas J.A."/>
        </authorList>
    </citation>
    <scope>NUCLEOTIDE SEQUENCE [LARGE SCALE GENOMIC DNA]</scope>
    <source>
        <strain evidence="7 8">Z 5.4</strain>
    </source>
</reference>